<dbReference type="InterPro" id="IPR004101">
    <property type="entry name" value="Mur_ligase_C"/>
</dbReference>
<keyword evidence="3" id="KW-0547">Nucleotide-binding</keyword>
<dbReference type="GO" id="GO:0071555">
    <property type="term" value="P:cell wall organization"/>
    <property type="evidence" value="ECO:0007669"/>
    <property type="project" value="UniProtKB-KW"/>
</dbReference>
<keyword evidence="7" id="KW-0131">Cell cycle</keyword>
<evidence type="ECO:0000256" key="2">
    <source>
        <dbReference type="ARBA" id="ARBA00022618"/>
    </source>
</evidence>
<protein>
    <submittedName>
        <fullName evidence="12">UDP-N-acetylmuramoyl-tripeptide--D-alanyl-D-alanine ligase</fullName>
    </submittedName>
</protein>
<feature type="domain" description="Mur ligase N-terminal catalytic" evidence="9">
    <location>
        <begin position="33"/>
        <end position="75"/>
    </location>
</feature>
<dbReference type="SUPFAM" id="SSF63418">
    <property type="entry name" value="MurE/MurF N-terminal domain"/>
    <property type="match status" value="1"/>
</dbReference>
<dbReference type="PANTHER" id="PTHR43024:SF1">
    <property type="entry name" value="UDP-N-ACETYLMURAMOYL-TRIPEPTIDE--D-ALANYL-D-ALANINE LIGASE"/>
    <property type="match status" value="1"/>
</dbReference>
<dbReference type="Gene3D" id="3.40.1190.10">
    <property type="entry name" value="Mur-like, catalytic domain"/>
    <property type="match status" value="1"/>
</dbReference>
<feature type="domain" description="Mur ligase central" evidence="11">
    <location>
        <begin position="115"/>
        <end position="227"/>
    </location>
</feature>
<dbReference type="Pfam" id="PF01225">
    <property type="entry name" value="Mur_ligase"/>
    <property type="match status" value="1"/>
</dbReference>
<accession>C6HX55</accession>
<sequence>MSATVSALELLEGVEGHWFSSPPKGELFWINAGTDSRTILSGNVFVALRGLRTDGHDHLEQAAARGTTLAVVERGIPGVNIPQIVVEDTLVALRKMGALVLAAHRRAGHRLISLTGSVGKTTTRELIRTGLPPGASHGSSGNENNEIGVPLTLLSWPPSARWCVLEVGIRNPGDMDILAPLLSADTGLVTAVAPVHLETLGTLEGVWKEKSKLLRGVVEGGCRIVPEEIRRTEGRDPLFSDPTRRLLGVSLDRFPEADVSGELLSPEGKAVLSLRRPPLRLPLPWPSRALGWCALMALAALAAEGVDLASAAERISLYRGYSGRMERRSHSSGLLLLLDHYNANPASMSEAFEWLSRERGIRQGARAYAVLGDMLELGEGSQGFHREIGERAAMAGVAGVWYRGEQKSSFVEGFLRGGGKEFQIRDASVFESDLKSGRGPGPEDILLVKGSRGMKLEEVVATLLEGA</sequence>
<dbReference type="PANTHER" id="PTHR43024">
    <property type="entry name" value="UDP-N-ACETYLMURAMOYL-TRIPEPTIDE--D-ALANYL-D-ALANINE LIGASE"/>
    <property type="match status" value="1"/>
</dbReference>
<name>C6HX55_9BACT</name>
<proteinExistence type="predicted"/>
<evidence type="ECO:0000256" key="4">
    <source>
        <dbReference type="ARBA" id="ARBA00022840"/>
    </source>
</evidence>
<dbReference type="Pfam" id="PF08245">
    <property type="entry name" value="Mur_ligase_M"/>
    <property type="match status" value="1"/>
</dbReference>
<dbReference type="Gene3D" id="3.40.1390.10">
    <property type="entry name" value="MurE/MurF, N-terminal domain"/>
    <property type="match status" value="1"/>
</dbReference>
<evidence type="ECO:0000256" key="7">
    <source>
        <dbReference type="ARBA" id="ARBA00023306"/>
    </source>
</evidence>
<dbReference type="GO" id="GO:0008360">
    <property type="term" value="P:regulation of cell shape"/>
    <property type="evidence" value="ECO:0007669"/>
    <property type="project" value="UniProtKB-KW"/>
</dbReference>
<dbReference type="GO" id="GO:0005524">
    <property type="term" value="F:ATP binding"/>
    <property type="evidence" value="ECO:0007669"/>
    <property type="project" value="UniProtKB-KW"/>
</dbReference>
<dbReference type="InterPro" id="IPR036565">
    <property type="entry name" value="Mur-like_cat_sf"/>
</dbReference>
<dbReference type="InterPro" id="IPR051046">
    <property type="entry name" value="MurCDEF_CellWall_CoF430Synth"/>
</dbReference>
<keyword evidence="6" id="KW-0573">Peptidoglycan synthesis</keyword>
<feature type="domain" description="Mur ligase C-terminal" evidence="10">
    <location>
        <begin position="323"/>
        <end position="452"/>
    </location>
</feature>
<evidence type="ECO:0000259" key="10">
    <source>
        <dbReference type="Pfam" id="PF02875"/>
    </source>
</evidence>
<keyword evidence="2" id="KW-0132">Cell division</keyword>
<keyword evidence="4" id="KW-0067">ATP-binding</keyword>
<dbReference type="InterPro" id="IPR035911">
    <property type="entry name" value="MurE/MurF_N"/>
</dbReference>
<dbReference type="SUPFAM" id="SSF53623">
    <property type="entry name" value="MurD-like peptide ligases, catalytic domain"/>
    <property type="match status" value="1"/>
</dbReference>
<evidence type="ECO:0000259" key="9">
    <source>
        <dbReference type="Pfam" id="PF01225"/>
    </source>
</evidence>
<evidence type="ECO:0000313" key="12">
    <source>
        <dbReference type="EMBL" id="EES52765.1"/>
    </source>
</evidence>
<dbReference type="Proteomes" id="UP000009374">
    <property type="component" value="Unassembled WGS sequence"/>
</dbReference>
<dbReference type="GO" id="GO:0009252">
    <property type="term" value="P:peptidoglycan biosynthetic process"/>
    <property type="evidence" value="ECO:0007669"/>
    <property type="project" value="UniProtKB-KW"/>
</dbReference>
<evidence type="ECO:0000259" key="11">
    <source>
        <dbReference type="Pfam" id="PF08245"/>
    </source>
</evidence>
<dbReference type="EMBL" id="GG693873">
    <property type="protein sequence ID" value="EES52765.1"/>
    <property type="molecule type" value="Genomic_DNA"/>
</dbReference>
<keyword evidence="5" id="KW-0133">Cell shape</keyword>
<dbReference type="Gene3D" id="3.90.190.20">
    <property type="entry name" value="Mur ligase, C-terminal domain"/>
    <property type="match status" value="1"/>
</dbReference>
<dbReference type="AlphaFoldDB" id="C6HX55"/>
<dbReference type="SUPFAM" id="SSF53244">
    <property type="entry name" value="MurD-like peptide ligases, peptide-binding domain"/>
    <property type="match status" value="1"/>
</dbReference>
<keyword evidence="1 12" id="KW-0436">Ligase</keyword>
<evidence type="ECO:0000256" key="3">
    <source>
        <dbReference type="ARBA" id="ARBA00022741"/>
    </source>
</evidence>
<evidence type="ECO:0000256" key="5">
    <source>
        <dbReference type="ARBA" id="ARBA00022960"/>
    </source>
</evidence>
<evidence type="ECO:0000313" key="13">
    <source>
        <dbReference type="Proteomes" id="UP000009374"/>
    </source>
</evidence>
<dbReference type="InterPro" id="IPR000713">
    <property type="entry name" value="Mur_ligase_N"/>
</dbReference>
<evidence type="ECO:0000256" key="1">
    <source>
        <dbReference type="ARBA" id="ARBA00022598"/>
    </source>
</evidence>
<evidence type="ECO:0000256" key="6">
    <source>
        <dbReference type="ARBA" id="ARBA00022984"/>
    </source>
</evidence>
<dbReference type="GO" id="GO:0016881">
    <property type="term" value="F:acid-amino acid ligase activity"/>
    <property type="evidence" value="ECO:0007669"/>
    <property type="project" value="InterPro"/>
</dbReference>
<gene>
    <name evidence="12" type="ORF">UBAL3_92050137</name>
</gene>
<reference evidence="12 13" key="1">
    <citation type="journal article" date="2009" name="Appl. Environ. Microbiol.">
        <title>Community genomic and proteomic analyses of chemoautotrophic iron-oxidizing "Leptospirillum rubarum" (Group II) and "Leptospirillum ferrodiazotrophum" (Group III) bacteria in acid mine drainage biofilms.</title>
        <authorList>
            <person name="Goltsman D.S."/>
            <person name="Denef V.J."/>
            <person name="Singer S.W."/>
            <person name="VerBerkmoes N.C."/>
            <person name="Lefsrud M."/>
            <person name="Mueller R.S."/>
            <person name="Dick G.J."/>
            <person name="Sun C.L."/>
            <person name="Wheeler K.E."/>
            <person name="Zemla A."/>
            <person name="Baker B.J."/>
            <person name="Hauser L."/>
            <person name="Land M."/>
            <person name="Shah M.B."/>
            <person name="Thelen M.P."/>
            <person name="Hettich R.L."/>
            <person name="Banfield J.F."/>
        </authorList>
    </citation>
    <scope>NUCLEOTIDE SEQUENCE [LARGE SCALE GENOMIC DNA]</scope>
</reference>
<dbReference type="InterPro" id="IPR013221">
    <property type="entry name" value="Mur_ligase_cen"/>
</dbReference>
<dbReference type="Pfam" id="PF02875">
    <property type="entry name" value="Mur_ligase_C"/>
    <property type="match status" value="1"/>
</dbReference>
<organism evidence="12 13">
    <name type="scientific">Leptospirillum ferrodiazotrophum</name>
    <dbReference type="NCBI Taxonomy" id="412449"/>
    <lineage>
        <taxon>Bacteria</taxon>
        <taxon>Pseudomonadati</taxon>
        <taxon>Nitrospirota</taxon>
        <taxon>Nitrospiria</taxon>
        <taxon>Nitrospirales</taxon>
        <taxon>Nitrospiraceae</taxon>
        <taxon>Leptospirillum</taxon>
    </lineage>
</organism>
<evidence type="ECO:0000256" key="8">
    <source>
        <dbReference type="ARBA" id="ARBA00023316"/>
    </source>
</evidence>
<keyword evidence="8" id="KW-0961">Cell wall biogenesis/degradation</keyword>
<dbReference type="GO" id="GO:0051301">
    <property type="term" value="P:cell division"/>
    <property type="evidence" value="ECO:0007669"/>
    <property type="project" value="UniProtKB-KW"/>
</dbReference>
<dbReference type="InterPro" id="IPR036615">
    <property type="entry name" value="Mur_ligase_C_dom_sf"/>
</dbReference>
<keyword evidence="13" id="KW-1185">Reference proteome</keyword>